<dbReference type="InterPro" id="IPR006600">
    <property type="entry name" value="HTH_CenpB_DNA-bd_dom"/>
</dbReference>
<evidence type="ECO:0000256" key="2">
    <source>
        <dbReference type="ARBA" id="ARBA00023125"/>
    </source>
</evidence>
<keyword evidence="2 4" id="KW-0238">DNA-binding</keyword>
<dbReference type="InterPro" id="IPR050863">
    <property type="entry name" value="CenT-Element_Derived"/>
</dbReference>
<sequence>MRTGKQGLKTVLLVWFKQAASQNSLISGLLMVENCNELANKMGITFFANSGWLERFKKRYGIVLKMFAVNTVLPTMLTNWLQSALPSIPEEYEAKYVSNADETELFYCCLPNKSLSFKGKLCSGGKIS</sequence>
<comment type="caution">
    <text evidence="4">The sequence shown here is derived from an EMBL/GenBank/DDBJ whole genome shotgun (WGS) entry which is preliminary data.</text>
</comment>
<evidence type="ECO:0000313" key="5">
    <source>
        <dbReference type="Proteomes" id="UP001458880"/>
    </source>
</evidence>
<dbReference type="SUPFAM" id="SSF46689">
    <property type="entry name" value="Homeodomain-like"/>
    <property type="match status" value="1"/>
</dbReference>
<dbReference type="InterPro" id="IPR009057">
    <property type="entry name" value="Homeodomain-like_sf"/>
</dbReference>
<dbReference type="EMBL" id="JASPKY010000282">
    <property type="protein sequence ID" value="KAK9711323.1"/>
    <property type="molecule type" value="Genomic_DNA"/>
</dbReference>
<dbReference type="GO" id="GO:0005634">
    <property type="term" value="C:nucleus"/>
    <property type="evidence" value="ECO:0007669"/>
    <property type="project" value="UniProtKB-SubCell"/>
</dbReference>
<dbReference type="PANTHER" id="PTHR19303">
    <property type="entry name" value="TRANSPOSON"/>
    <property type="match status" value="1"/>
</dbReference>
<evidence type="ECO:0000256" key="1">
    <source>
        <dbReference type="ARBA" id="ARBA00004123"/>
    </source>
</evidence>
<dbReference type="AlphaFoldDB" id="A0AAW1K0H4"/>
<dbReference type="GO" id="GO:0003677">
    <property type="term" value="F:DNA binding"/>
    <property type="evidence" value="ECO:0007669"/>
    <property type="project" value="UniProtKB-KW"/>
</dbReference>
<organism evidence="4 5">
    <name type="scientific">Popillia japonica</name>
    <name type="common">Japanese beetle</name>
    <dbReference type="NCBI Taxonomy" id="7064"/>
    <lineage>
        <taxon>Eukaryota</taxon>
        <taxon>Metazoa</taxon>
        <taxon>Ecdysozoa</taxon>
        <taxon>Arthropoda</taxon>
        <taxon>Hexapoda</taxon>
        <taxon>Insecta</taxon>
        <taxon>Pterygota</taxon>
        <taxon>Neoptera</taxon>
        <taxon>Endopterygota</taxon>
        <taxon>Coleoptera</taxon>
        <taxon>Polyphaga</taxon>
        <taxon>Scarabaeiformia</taxon>
        <taxon>Scarabaeidae</taxon>
        <taxon>Rutelinae</taxon>
        <taxon>Popillia</taxon>
    </lineage>
</organism>
<evidence type="ECO:0000313" key="4">
    <source>
        <dbReference type="EMBL" id="KAK9711323.1"/>
    </source>
</evidence>
<gene>
    <name evidence="4" type="ORF">QE152_g25529</name>
</gene>
<name>A0AAW1K0H4_POPJA</name>
<dbReference type="Pfam" id="PF03221">
    <property type="entry name" value="HTH_Tnp_Tc5"/>
    <property type="match status" value="1"/>
</dbReference>
<protein>
    <submittedName>
        <fullName evidence="4">Tc5 transposase DNA-binding domain</fullName>
    </submittedName>
</protein>
<reference evidence="4 5" key="1">
    <citation type="journal article" date="2024" name="BMC Genomics">
        <title>De novo assembly and annotation of Popillia japonica's genome with initial clues to its potential as an invasive pest.</title>
        <authorList>
            <person name="Cucini C."/>
            <person name="Boschi S."/>
            <person name="Funari R."/>
            <person name="Cardaioli E."/>
            <person name="Iannotti N."/>
            <person name="Marturano G."/>
            <person name="Paoli F."/>
            <person name="Bruttini M."/>
            <person name="Carapelli A."/>
            <person name="Frati F."/>
            <person name="Nardi F."/>
        </authorList>
    </citation>
    <scope>NUCLEOTIDE SEQUENCE [LARGE SCALE GENOMIC DNA]</scope>
    <source>
        <strain evidence="4">DMR45628</strain>
    </source>
</reference>
<evidence type="ECO:0000259" key="3">
    <source>
        <dbReference type="PROSITE" id="PS51253"/>
    </source>
</evidence>
<feature type="domain" description="HTH CENPB-type" evidence="3">
    <location>
        <begin position="1"/>
        <end position="66"/>
    </location>
</feature>
<dbReference type="Gene3D" id="1.10.10.60">
    <property type="entry name" value="Homeodomain-like"/>
    <property type="match status" value="1"/>
</dbReference>
<dbReference type="Proteomes" id="UP001458880">
    <property type="component" value="Unassembled WGS sequence"/>
</dbReference>
<dbReference type="PANTHER" id="PTHR19303:SF73">
    <property type="entry name" value="PROTEIN PDC2"/>
    <property type="match status" value="1"/>
</dbReference>
<accession>A0AAW1K0H4</accession>
<proteinExistence type="predicted"/>
<comment type="subcellular location">
    <subcellularLocation>
        <location evidence="1">Nucleus</location>
    </subcellularLocation>
</comment>
<dbReference type="PROSITE" id="PS51253">
    <property type="entry name" value="HTH_CENPB"/>
    <property type="match status" value="1"/>
</dbReference>
<keyword evidence="5" id="KW-1185">Reference proteome</keyword>